<feature type="signal peptide" evidence="3">
    <location>
        <begin position="1"/>
        <end position="32"/>
    </location>
</feature>
<dbReference type="RefSeq" id="WP_212818453.1">
    <property type="nucleotide sequence ID" value="NZ_AP023359.1"/>
</dbReference>
<evidence type="ECO:0000313" key="5">
    <source>
        <dbReference type="Proteomes" id="UP000680866"/>
    </source>
</evidence>
<accession>A0A810N7A1</accession>
<organism evidence="4 5">
    <name type="scientific">Polymorphospora rubra</name>
    <dbReference type="NCBI Taxonomy" id="338584"/>
    <lineage>
        <taxon>Bacteria</taxon>
        <taxon>Bacillati</taxon>
        <taxon>Actinomycetota</taxon>
        <taxon>Actinomycetes</taxon>
        <taxon>Micromonosporales</taxon>
        <taxon>Micromonosporaceae</taxon>
        <taxon>Polymorphospora</taxon>
    </lineage>
</organism>
<dbReference type="AlphaFoldDB" id="A0A810N7A1"/>
<dbReference type="KEGG" id="pry:Prubr_62970"/>
<keyword evidence="2" id="KW-0472">Membrane</keyword>
<keyword evidence="2" id="KW-0812">Transmembrane</keyword>
<evidence type="ECO:0000256" key="3">
    <source>
        <dbReference type="SAM" id="SignalP"/>
    </source>
</evidence>
<dbReference type="InterPro" id="IPR006311">
    <property type="entry name" value="TAT_signal"/>
</dbReference>
<keyword evidence="2" id="KW-1133">Transmembrane helix</keyword>
<evidence type="ECO:0008006" key="6">
    <source>
        <dbReference type="Google" id="ProtNLM"/>
    </source>
</evidence>
<evidence type="ECO:0000256" key="1">
    <source>
        <dbReference type="SAM" id="MobiDB-lite"/>
    </source>
</evidence>
<dbReference type="EMBL" id="AP023359">
    <property type="protein sequence ID" value="BCJ69276.1"/>
    <property type="molecule type" value="Genomic_DNA"/>
</dbReference>
<dbReference type="Proteomes" id="UP000680866">
    <property type="component" value="Chromosome"/>
</dbReference>
<evidence type="ECO:0000313" key="4">
    <source>
        <dbReference type="EMBL" id="BCJ69276.1"/>
    </source>
</evidence>
<feature type="chain" id="PRO_5032395813" description="Gram-positive cocci surface proteins LPxTG domain-containing protein" evidence="3">
    <location>
        <begin position="33"/>
        <end position="229"/>
    </location>
</feature>
<keyword evidence="5" id="KW-1185">Reference proteome</keyword>
<reference evidence="4" key="1">
    <citation type="submission" date="2020-08" db="EMBL/GenBank/DDBJ databases">
        <title>Whole genome shotgun sequence of Polymorphospora rubra NBRC 101157.</title>
        <authorList>
            <person name="Komaki H."/>
            <person name="Tamura T."/>
        </authorList>
    </citation>
    <scope>NUCLEOTIDE SEQUENCE</scope>
    <source>
        <strain evidence="4">NBRC 101157</strain>
    </source>
</reference>
<gene>
    <name evidence="4" type="ORF">Prubr_62970</name>
</gene>
<feature type="transmembrane region" description="Helical" evidence="2">
    <location>
        <begin position="203"/>
        <end position="223"/>
    </location>
</feature>
<dbReference type="NCBIfam" id="TIGR01167">
    <property type="entry name" value="LPXTG_anchor"/>
    <property type="match status" value="1"/>
</dbReference>
<dbReference type="PROSITE" id="PS51318">
    <property type="entry name" value="TAT"/>
    <property type="match status" value="1"/>
</dbReference>
<protein>
    <recommendedName>
        <fullName evidence="6">Gram-positive cocci surface proteins LPxTG domain-containing protein</fullName>
    </recommendedName>
</protein>
<keyword evidence="3" id="KW-0732">Signal</keyword>
<name>A0A810N7A1_9ACTN</name>
<proteinExistence type="predicted"/>
<feature type="compositionally biased region" description="Low complexity" evidence="1">
    <location>
        <begin position="146"/>
        <end position="187"/>
    </location>
</feature>
<feature type="region of interest" description="Disordered" evidence="1">
    <location>
        <begin position="142"/>
        <end position="200"/>
    </location>
</feature>
<sequence length="229" mass="23346">MRDTVSRLARLTGASMAASSLLLLTTMSPAAAAPITITDHPASVPAGGTIEITATCDDEFHTANLAEVRYSRVSADQQEVNFHINGVILSPPDADFTDSYDTSGIGTPNPGDKYTVSLHCYVVVGGEVTHLIGDYGPVDIQIANGTTPTPTPTRTPTTPTPSTTAPTATPSTPQATSTGTPTSAPPADGENPPQLPVTGTPTGLIVAAGVVMLGAGAVALTLIRRRTTS</sequence>
<evidence type="ECO:0000256" key="2">
    <source>
        <dbReference type="SAM" id="Phobius"/>
    </source>
</evidence>